<proteinExistence type="predicted"/>
<evidence type="ECO:0008006" key="3">
    <source>
        <dbReference type="Google" id="ProtNLM"/>
    </source>
</evidence>
<dbReference type="EMBL" id="CADCTX010000951">
    <property type="protein sequence ID" value="CAA9360544.1"/>
    <property type="molecule type" value="Genomic_DNA"/>
</dbReference>
<gene>
    <name evidence="2" type="ORF">AVDCRST_MAG40-3452</name>
</gene>
<feature type="non-terminal residue" evidence="2">
    <location>
        <position position="1"/>
    </location>
</feature>
<accession>A0A6J4MIG3</accession>
<dbReference type="SUPFAM" id="SSF54637">
    <property type="entry name" value="Thioesterase/thiol ester dehydrase-isomerase"/>
    <property type="match status" value="1"/>
</dbReference>
<dbReference type="InterPro" id="IPR029069">
    <property type="entry name" value="HotDog_dom_sf"/>
</dbReference>
<reference evidence="2" key="1">
    <citation type="submission" date="2020-02" db="EMBL/GenBank/DDBJ databases">
        <authorList>
            <person name="Meier V. D."/>
        </authorList>
    </citation>
    <scope>NUCLEOTIDE SEQUENCE</scope>
    <source>
        <strain evidence="2">AVDCRST_MAG40</strain>
    </source>
</reference>
<organism evidence="2">
    <name type="scientific">uncultured Gemmatimonadaceae bacterium</name>
    <dbReference type="NCBI Taxonomy" id="246130"/>
    <lineage>
        <taxon>Bacteria</taxon>
        <taxon>Pseudomonadati</taxon>
        <taxon>Gemmatimonadota</taxon>
        <taxon>Gemmatimonadia</taxon>
        <taxon>Gemmatimonadales</taxon>
        <taxon>Gemmatimonadaceae</taxon>
        <taxon>environmental samples</taxon>
    </lineage>
</organism>
<dbReference type="Gene3D" id="3.10.129.10">
    <property type="entry name" value="Hotdog Thioesterase"/>
    <property type="match status" value="1"/>
</dbReference>
<evidence type="ECO:0000313" key="2">
    <source>
        <dbReference type="EMBL" id="CAA9360544.1"/>
    </source>
</evidence>
<feature type="region of interest" description="Disordered" evidence="1">
    <location>
        <begin position="31"/>
        <end position="50"/>
    </location>
</feature>
<dbReference type="AlphaFoldDB" id="A0A6J4MIG3"/>
<evidence type="ECO:0000256" key="1">
    <source>
        <dbReference type="SAM" id="MobiDB-lite"/>
    </source>
</evidence>
<sequence length="50" mass="5423">TMRQVVRAAGEPAAEVRSVVVLFDYATQRPRPLPPDAREQLAPFMADAAG</sequence>
<name>A0A6J4MIG3_9BACT</name>
<protein>
    <recommendedName>
        <fullName evidence="3">Thioesterase domain-containing protein</fullName>
    </recommendedName>
</protein>